<keyword evidence="9" id="KW-1185">Reference proteome</keyword>
<dbReference type="AlphaFoldDB" id="A0A1H7W9K6"/>
<dbReference type="EMBL" id="FOBN01000007">
    <property type="protein sequence ID" value="SEM17755.1"/>
    <property type="molecule type" value="Genomic_DNA"/>
</dbReference>
<dbReference type="Proteomes" id="UP000198883">
    <property type="component" value="Unassembled WGS sequence"/>
</dbReference>
<dbReference type="InterPro" id="IPR025877">
    <property type="entry name" value="MobA-like_NTP_Trfase"/>
</dbReference>
<dbReference type="PIRSF" id="PIRSF037382">
    <property type="entry name" value="CCT_LicC"/>
    <property type="match status" value="1"/>
</dbReference>
<protein>
    <submittedName>
        <fullName evidence="7">CTP:phosphocholine cytidylyltransferase</fullName>
    </submittedName>
    <submittedName>
        <fullName evidence="5">NTP transferase domain-containing protein</fullName>
    </submittedName>
</protein>
<keyword evidence="1 7" id="KW-0808">Transferase</keyword>
<dbReference type="PANTHER" id="PTHR43584">
    <property type="entry name" value="NUCLEOTIDYL TRANSFERASE"/>
    <property type="match status" value="1"/>
</dbReference>
<keyword evidence="2 7" id="KW-0548">Nucleotidyltransferase</keyword>
<dbReference type="Proteomes" id="UP001224812">
    <property type="component" value="Unassembled WGS sequence"/>
</dbReference>
<dbReference type="InterPro" id="IPR050065">
    <property type="entry name" value="GlmU-like"/>
</dbReference>
<dbReference type="RefSeq" id="WP_090921252.1">
    <property type="nucleotide sequence ID" value="NZ_CP016180.1"/>
</dbReference>
<reference evidence="8" key="2">
    <citation type="submission" date="2016-10" db="EMBL/GenBank/DDBJ databases">
        <authorList>
            <person name="Varghese N."/>
            <person name="Submissions S."/>
        </authorList>
    </citation>
    <scope>NUCLEOTIDE SEQUENCE [LARGE SCALE GENOMIC DNA]</scope>
    <source>
        <strain evidence="8">DSM 24204</strain>
    </source>
</reference>
<dbReference type="InterPro" id="IPR017189">
    <property type="entry name" value="CTP-phospocholine_CTT"/>
</dbReference>
<dbReference type="CDD" id="cd02523">
    <property type="entry name" value="PC_cytidylyltransferase"/>
    <property type="match status" value="1"/>
</dbReference>
<evidence type="ECO:0000313" key="8">
    <source>
        <dbReference type="Proteomes" id="UP000198883"/>
    </source>
</evidence>
<evidence type="ECO:0000313" key="7">
    <source>
        <dbReference type="EMBL" id="SEM17755.1"/>
    </source>
</evidence>
<reference evidence="5 9" key="3">
    <citation type="journal article" date="2023" name="Front. Microbiol.">
        <title>Phylogeography and host specificity of Pasteurellaceae pathogenic to sea-farmed fish in the north-east Atlantic.</title>
        <authorList>
            <person name="Gulla S."/>
            <person name="Colquhoun D.J."/>
            <person name="Olsen A.B."/>
            <person name="Spilsberg B."/>
            <person name="Lagesen K."/>
            <person name="Aakesson C.P."/>
            <person name="Strom S."/>
            <person name="Manji F."/>
            <person name="Birkbeck T.H."/>
            <person name="Nilsen H.K."/>
        </authorList>
    </citation>
    <scope>NUCLEOTIDE SEQUENCE [LARGE SCALE GENOMIC DNA]</scope>
    <source>
        <strain evidence="5 9">VIO11850</strain>
    </source>
</reference>
<dbReference type="OrthoDB" id="9803871at2"/>
<dbReference type="EMBL" id="JASAVS010000006">
    <property type="protein sequence ID" value="MDP8085107.1"/>
    <property type="molecule type" value="Genomic_DNA"/>
</dbReference>
<evidence type="ECO:0000313" key="6">
    <source>
        <dbReference type="EMBL" id="MDP8174276.1"/>
    </source>
</evidence>
<reference evidence="7" key="1">
    <citation type="submission" date="2016-10" db="EMBL/GenBank/DDBJ databases">
        <authorList>
            <person name="de Groot N.N."/>
        </authorList>
    </citation>
    <scope>NUCLEOTIDE SEQUENCE [LARGE SCALE GENOMIC DNA]</scope>
    <source>
        <strain evidence="7">DSM 24204</strain>
    </source>
</reference>
<reference evidence="6" key="4">
    <citation type="journal article" date="2023" name="Front. Microbiol.">
        <title>Phylogeography and host specificity of Pasteurellaceae pathogenic to sea-farmed fish in the north-east Atlantic.</title>
        <authorList>
            <person name="Gulla S."/>
            <person name="Colquhoun D.J."/>
            <person name="Olsen A.B."/>
            <person name="Spilsberg B."/>
            <person name="Lagesen K."/>
            <person name="Aakesson C.P."/>
            <person name="Strom S."/>
            <person name="Manji F."/>
            <person name="Birkbeck T.H."/>
            <person name="Nilsen H.K."/>
        </authorList>
    </citation>
    <scope>NUCLEOTIDE SEQUENCE</scope>
    <source>
        <strain evidence="6">98B1</strain>
    </source>
</reference>
<evidence type="ECO:0000256" key="1">
    <source>
        <dbReference type="ARBA" id="ARBA00022679"/>
    </source>
</evidence>
<dbReference type="PANTHER" id="PTHR43584:SF5">
    <property type="entry name" value="PROTEIN LICC"/>
    <property type="match status" value="1"/>
</dbReference>
<organism evidence="7 8">
    <name type="scientific">Phocoenobacter skyensis</name>
    <dbReference type="NCBI Taxonomy" id="97481"/>
    <lineage>
        <taxon>Bacteria</taxon>
        <taxon>Pseudomonadati</taxon>
        <taxon>Pseudomonadota</taxon>
        <taxon>Gammaproteobacteria</taxon>
        <taxon>Pasteurellales</taxon>
        <taxon>Pasteurellaceae</taxon>
        <taxon>Phocoenobacter</taxon>
    </lineage>
</organism>
<accession>A0A1H7W9K6</accession>
<evidence type="ECO:0000313" key="5">
    <source>
        <dbReference type="EMBL" id="MDP8085107.1"/>
    </source>
</evidence>
<evidence type="ECO:0000256" key="2">
    <source>
        <dbReference type="ARBA" id="ARBA00022695"/>
    </source>
</evidence>
<dbReference type="Gene3D" id="3.90.550.10">
    <property type="entry name" value="Spore Coat Polysaccharide Biosynthesis Protein SpsA, Chain A"/>
    <property type="match status" value="1"/>
</dbReference>
<evidence type="ECO:0000256" key="3">
    <source>
        <dbReference type="ARBA" id="ARBA00022842"/>
    </source>
</evidence>
<sequence length="235" mass="27479">MNAIILAAGLGSRFKDITQKTHKALLPINGIPNIERTIIYLHEAGITDIYIVTGHLAEQFSYLSDKYGCHLLKNDKYREYNNIYSFYQAMNYFNNSYVIDSDVVLFKNIFKKQREQSCYFVIERPNSSDKEWVPVLSSNKVRQIKVTNECEPSLLGISYWAKPDCDKIKDEFMNYLEKDTLLNPKLYWDNIPMEIIQELNVTTEQIPLSEGYEMDNLIQYNFILNNLVGKKNEKN</sequence>
<dbReference type="Proteomes" id="UP001231736">
    <property type="component" value="Unassembled WGS sequence"/>
</dbReference>
<dbReference type="Pfam" id="PF12804">
    <property type="entry name" value="NTP_transf_3"/>
    <property type="match status" value="1"/>
</dbReference>
<evidence type="ECO:0000313" key="9">
    <source>
        <dbReference type="Proteomes" id="UP001224812"/>
    </source>
</evidence>
<dbReference type="GO" id="GO:0016779">
    <property type="term" value="F:nucleotidyltransferase activity"/>
    <property type="evidence" value="ECO:0007669"/>
    <property type="project" value="UniProtKB-KW"/>
</dbReference>
<dbReference type="EMBL" id="JASAYT010000005">
    <property type="protein sequence ID" value="MDP8174276.1"/>
    <property type="molecule type" value="Genomic_DNA"/>
</dbReference>
<proteinExistence type="predicted"/>
<gene>
    <name evidence="5" type="ORF">QJT92_04090</name>
    <name evidence="6" type="ORF">QJU97_02235</name>
    <name evidence="7" type="ORF">SAMN05444853_10759</name>
</gene>
<feature type="domain" description="MobA-like NTP transferase" evidence="4">
    <location>
        <begin position="3"/>
        <end position="97"/>
    </location>
</feature>
<dbReference type="GeneID" id="83545008"/>
<dbReference type="STRING" id="97481.SAMN05444853_10759"/>
<keyword evidence="3" id="KW-0460">Magnesium</keyword>
<dbReference type="SUPFAM" id="SSF53448">
    <property type="entry name" value="Nucleotide-diphospho-sugar transferases"/>
    <property type="match status" value="1"/>
</dbReference>
<dbReference type="InterPro" id="IPR029044">
    <property type="entry name" value="Nucleotide-diphossugar_trans"/>
</dbReference>
<evidence type="ECO:0000259" key="4">
    <source>
        <dbReference type="Pfam" id="PF12804"/>
    </source>
</evidence>
<name>A0A1H7W9K6_9PAST</name>